<dbReference type="SUPFAM" id="SSF140990">
    <property type="entry name" value="FtsH protease domain-like"/>
    <property type="match status" value="1"/>
</dbReference>
<sequence length="451" mass="51752">MNLTRVRQVSVLVIRAFVCDKDSEAMRRRRVLRKFDKELANRNYKAANSLLKQLQHKPRALLGFGSAKLVPKIIPAINTQQLSMVDSSSFESLVDTIMCSIKYSIKFAISDEEVLLTGMEDAMGSESDNSPYEDHQMCLQHEVGHFLVGYLVGVLPRSYEVPSLQDITQDKFAQGNVQFLGFEFLKEVQIVQVDINTISSKRFIQGMLKSKYDQEAIATIFVKFYEELLGKEDVNKEEARSSFFRNGPILSIEKQLALQQEFTQRDVKATMFKIDCNKSPGPDGYVSGFFRSAWEVVGKIPSGDVKQVLNRIRRRNWRQLYKEIIAALWGSIVYYVWQARNWKLYRGTTENRAKISSQTLNRFLCVILGGLAAEHLVFGYSELLHSDVQKLDRVLRWLCYNENEADSLVRWAILTTLSLLSHHHEARSRLAEAMTSRRSIGYCIDMIESTL</sequence>
<dbReference type="GO" id="GO:0005524">
    <property type="term" value="F:ATP binding"/>
    <property type="evidence" value="ECO:0007669"/>
    <property type="project" value="InterPro"/>
</dbReference>
<keyword evidence="2" id="KW-1185">Reference proteome</keyword>
<dbReference type="EMBL" id="JBANQN010000008">
    <property type="protein sequence ID" value="KAK6782170.1"/>
    <property type="molecule type" value="Genomic_DNA"/>
</dbReference>
<organism evidence="1 2">
    <name type="scientific">Solanum bulbocastanum</name>
    <name type="common">Wild potato</name>
    <dbReference type="NCBI Taxonomy" id="147425"/>
    <lineage>
        <taxon>Eukaryota</taxon>
        <taxon>Viridiplantae</taxon>
        <taxon>Streptophyta</taxon>
        <taxon>Embryophyta</taxon>
        <taxon>Tracheophyta</taxon>
        <taxon>Spermatophyta</taxon>
        <taxon>Magnoliopsida</taxon>
        <taxon>eudicotyledons</taxon>
        <taxon>Gunneridae</taxon>
        <taxon>Pentapetalae</taxon>
        <taxon>asterids</taxon>
        <taxon>lamiids</taxon>
        <taxon>Solanales</taxon>
        <taxon>Solanaceae</taxon>
        <taxon>Solanoideae</taxon>
        <taxon>Solaneae</taxon>
        <taxon>Solanum</taxon>
    </lineage>
</organism>
<dbReference type="Gene3D" id="1.20.58.760">
    <property type="entry name" value="Peptidase M41"/>
    <property type="match status" value="1"/>
</dbReference>
<gene>
    <name evidence="1" type="ORF">RDI58_019966</name>
</gene>
<dbReference type="GO" id="GO:0004222">
    <property type="term" value="F:metalloendopeptidase activity"/>
    <property type="evidence" value="ECO:0007669"/>
    <property type="project" value="InterPro"/>
</dbReference>
<dbReference type="PANTHER" id="PTHR33471">
    <property type="entry name" value="ATP-DEPENDENT ZINC METALLOPROTEASE-RELATED"/>
    <property type="match status" value="1"/>
</dbReference>
<proteinExistence type="predicted"/>
<dbReference type="GO" id="GO:0006508">
    <property type="term" value="P:proteolysis"/>
    <property type="evidence" value="ECO:0007669"/>
    <property type="project" value="InterPro"/>
</dbReference>
<protein>
    <submittedName>
        <fullName evidence="1">Uncharacterized protein</fullName>
    </submittedName>
</protein>
<name>A0AAN8Y727_SOLBU</name>
<comment type="caution">
    <text evidence="1">The sequence shown here is derived from an EMBL/GenBank/DDBJ whole genome shotgun (WGS) entry which is preliminary data.</text>
</comment>
<dbReference type="InterPro" id="IPR037219">
    <property type="entry name" value="Peptidase_M41-like"/>
</dbReference>
<evidence type="ECO:0000313" key="2">
    <source>
        <dbReference type="Proteomes" id="UP001371456"/>
    </source>
</evidence>
<evidence type="ECO:0000313" key="1">
    <source>
        <dbReference type="EMBL" id="KAK6782170.1"/>
    </source>
</evidence>
<dbReference type="PANTHER" id="PTHR33471:SF4">
    <property type="entry name" value="T22H22.11 PROTEIN"/>
    <property type="match status" value="1"/>
</dbReference>
<reference evidence="1 2" key="1">
    <citation type="submission" date="2024-02" db="EMBL/GenBank/DDBJ databases">
        <title>de novo genome assembly of Solanum bulbocastanum strain 11H21.</title>
        <authorList>
            <person name="Hosaka A.J."/>
        </authorList>
    </citation>
    <scope>NUCLEOTIDE SEQUENCE [LARGE SCALE GENOMIC DNA]</scope>
    <source>
        <tissue evidence="1">Young leaves</tissue>
    </source>
</reference>
<dbReference type="AlphaFoldDB" id="A0AAN8Y727"/>
<dbReference type="Proteomes" id="UP001371456">
    <property type="component" value="Unassembled WGS sequence"/>
</dbReference>
<accession>A0AAN8Y727</accession>
<dbReference type="GO" id="GO:0004176">
    <property type="term" value="F:ATP-dependent peptidase activity"/>
    <property type="evidence" value="ECO:0007669"/>
    <property type="project" value="InterPro"/>
</dbReference>